<organism evidence="2 3">
    <name type="scientific">Candidatus Borkfalkia ceftriaxoniphila</name>
    <dbReference type="NCBI Taxonomy" id="2508949"/>
    <lineage>
        <taxon>Bacteria</taxon>
        <taxon>Bacillati</taxon>
        <taxon>Bacillota</taxon>
        <taxon>Clostridia</taxon>
        <taxon>Christensenellales</taxon>
        <taxon>Christensenellaceae</taxon>
        <taxon>Candidatus Borkfalkia</taxon>
    </lineage>
</organism>
<dbReference type="InterPro" id="IPR049874">
    <property type="entry name" value="ROK_cs"/>
</dbReference>
<dbReference type="OrthoDB" id="9810372at2"/>
<reference evidence="2 3" key="1">
    <citation type="journal article" date="2019" name="Gut">
        <title>Antibiotics-induced monodominance of a novel gut bacterial order.</title>
        <authorList>
            <person name="Hildebrand F."/>
            <person name="Moitinho-Silva L."/>
            <person name="Blasche S."/>
            <person name="Jahn M.T."/>
            <person name="Gossmann T.I."/>
            <person name="Heuerta-Cepas J."/>
            <person name="Hercog R."/>
            <person name="Luetge M."/>
            <person name="Bahram M."/>
            <person name="Pryszlak A."/>
            <person name="Alves R.J."/>
            <person name="Waszak S.M."/>
            <person name="Zhu A."/>
            <person name="Ye L."/>
            <person name="Costea P.I."/>
            <person name="Aalvink S."/>
            <person name="Belzer C."/>
            <person name="Forslund S.K."/>
            <person name="Sunagawa S."/>
            <person name="Hentschel U."/>
            <person name="Merten C."/>
            <person name="Patil K.R."/>
            <person name="Benes V."/>
            <person name="Bork P."/>
        </authorList>
    </citation>
    <scope>NUCLEOTIDE SEQUENCE [LARGE SCALE GENOMIC DNA]</scope>
    <source>
        <strain evidence="2 3">HDS1380</strain>
    </source>
</reference>
<name>A0A4Q2KDJ3_9FIRM</name>
<dbReference type="Proteomes" id="UP000291269">
    <property type="component" value="Unassembled WGS sequence"/>
</dbReference>
<gene>
    <name evidence="2" type="ORF">ESZ91_06655</name>
</gene>
<dbReference type="PANTHER" id="PTHR18964">
    <property type="entry name" value="ROK (REPRESSOR, ORF, KINASE) FAMILY"/>
    <property type="match status" value="1"/>
</dbReference>
<dbReference type="InterPro" id="IPR043129">
    <property type="entry name" value="ATPase_NBD"/>
</dbReference>
<comment type="similarity">
    <text evidence="1">Belongs to the ROK (NagC/XylR) family.</text>
</comment>
<keyword evidence="3" id="KW-1185">Reference proteome</keyword>
<sequence length="322" mass="33741">MKYYAGLDLGGTFVKGGIVDETGAIVRADKIPTGKDRPYGEIAADMAGLVRKIAADANVSMSDVAAVGIGSPGTIDSKNGVIYYSNNIAWNNVPLCAEIEKNLGIRAFVTNDANAAALGEAWCGAGRKYGSIVFITLGTGVGGGVIIDGKLFQGFRSAGAELGHVVIRMGGAQCTCGRKGCFEAYASATALIRQTREAMEKHPESKLWDLCGGDLEKVEGKTAFDGQALGDETAKRIVSRYVKYLAEGLVNICNEFRPEAIVLGGGVCGAGDVLLKPLKRRINRYIYGGTKYAPVKVVIASLGNDAGLVGAVKYAIDCVSAR</sequence>
<evidence type="ECO:0000313" key="3">
    <source>
        <dbReference type="Proteomes" id="UP000291269"/>
    </source>
</evidence>
<dbReference type="PANTHER" id="PTHR18964:SF149">
    <property type="entry name" value="BIFUNCTIONAL UDP-N-ACETYLGLUCOSAMINE 2-EPIMERASE_N-ACETYLMANNOSAMINE KINASE"/>
    <property type="match status" value="1"/>
</dbReference>
<evidence type="ECO:0000313" key="2">
    <source>
        <dbReference type="EMBL" id="RXZ62067.1"/>
    </source>
</evidence>
<protein>
    <submittedName>
        <fullName evidence="2">ROK family protein</fullName>
    </submittedName>
</protein>
<evidence type="ECO:0000256" key="1">
    <source>
        <dbReference type="ARBA" id="ARBA00006479"/>
    </source>
</evidence>
<dbReference type="Pfam" id="PF00480">
    <property type="entry name" value="ROK"/>
    <property type="match status" value="1"/>
</dbReference>
<dbReference type="Gene3D" id="3.30.420.40">
    <property type="match status" value="2"/>
</dbReference>
<proteinExistence type="inferred from homology"/>
<dbReference type="InterPro" id="IPR000600">
    <property type="entry name" value="ROK"/>
</dbReference>
<dbReference type="PROSITE" id="PS01125">
    <property type="entry name" value="ROK"/>
    <property type="match status" value="1"/>
</dbReference>
<dbReference type="EMBL" id="SDOZ01000002">
    <property type="protein sequence ID" value="RXZ62067.1"/>
    <property type="molecule type" value="Genomic_DNA"/>
</dbReference>
<dbReference type="AlphaFoldDB" id="A0A4Q2KDJ3"/>
<dbReference type="SUPFAM" id="SSF53067">
    <property type="entry name" value="Actin-like ATPase domain"/>
    <property type="match status" value="1"/>
</dbReference>
<dbReference type="RefSeq" id="WP_129225393.1">
    <property type="nucleotide sequence ID" value="NZ_SDOZ01000002.1"/>
</dbReference>
<comment type="caution">
    <text evidence="2">The sequence shown here is derived from an EMBL/GenBank/DDBJ whole genome shotgun (WGS) entry which is preliminary data.</text>
</comment>
<accession>A0A4Q2KDJ3</accession>